<gene>
    <name evidence="1" type="ORF">KW502_01070</name>
</gene>
<organism evidence="1 2">
    <name type="scientific">Mesonia aestuariivivens</name>
    <dbReference type="NCBI Taxonomy" id="2796128"/>
    <lineage>
        <taxon>Bacteria</taxon>
        <taxon>Pseudomonadati</taxon>
        <taxon>Bacteroidota</taxon>
        <taxon>Flavobacteriia</taxon>
        <taxon>Flavobacteriales</taxon>
        <taxon>Flavobacteriaceae</taxon>
        <taxon>Mesonia</taxon>
    </lineage>
</organism>
<sequence length="145" mass="16282">MKKIFIFLFAATLLNACSSDDNNRRNNPNLLDVNVNFTVDTSLPQYNSLNFPNDPIYISNYGNGGIILMNTGSGYLAWDNSDPNHPRNNNCISMQRDGLTLVCDCEGNTYDIFTGNFIEGTDLEYTLYNYRVTETSPGILRVSNN</sequence>
<evidence type="ECO:0000313" key="1">
    <source>
        <dbReference type="EMBL" id="MBW2960390.1"/>
    </source>
</evidence>
<comment type="caution">
    <text evidence="1">The sequence shown here is derived from an EMBL/GenBank/DDBJ whole genome shotgun (WGS) entry which is preliminary data.</text>
</comment>
<evidence type="ECO:0008006" key="3">
    <source>
        <dbReference type="Google" id="ProtNLM"/>
    </source>
</evidence>
<dbReference type="Proteomes" id="UP000719267">
    <property type="component" value="Unassembled WGS sequence"/>
</dbReference>
<evidence type="ECO:0000313" key="2">
    <source>
        <dbReference type="Proteomes" id="UP000719267"/>
    </source>
</evidence>
<keyword evidence="2" id="KW-1185">Reference proteome</keyword>
<protein>
    <recommendedName>
        <fullName evidence="3">Rieske domain-containing protein</fullName>
    </recommendedName>
</protein>
<name>A0ABS6VXT2_9FLAO</name>
<accession>A0ABS6VXT2</accession>
<dbReference type="EMBL" id="JAHWDF010000001">
    <property type="protein sequence ID" value="MBW2960390.1"/>
    <property type="molecule type" value="Genomic_DNA"/>
</dbReference>
<proteinExistence type="predicted"/>
<reference evidence="1 2" key="1">
    <citation type="submission" date="2021-07" db="EMBL/GenBank/DDBJ databases">
        <title>Mesonia aestuariivivens sp. nov., isolated from a tidal flat.</title>
        <authorList>
            <person name="Kim Y.-O."/>
            <person name="Yoon J.-H."/>
        </authorList>
    </citation>
    <scope>NUCLEOTIDE SEQUENCE [LARGE SCALE GENOMIC DNA]</scope>
    <source>
        <strain evidence="1 2">JHPTF-M18</strain>
    </source>
</reference>